<dbReference type="GO" id="GO:0008967">
    <property type="term" value="F:phosphoglycolate phosphatase activity"/>
    <property type="evidence" value="ECO:0007669"/>
    <property type="project" value="TreeGrafter"/>
</dbReference>
<dbReference type="Gene3D" id="1.10.150.240">
    <property type="entry name" value="Putative phosphatase, domain 2"/>
    <property type="match status" value="1"/>
</dbReference>
<dbReference type="InterPro" id="IPR036412">
    <property type="entry name" value="HAD-like_sf"/>
</dbReference>
<dbReference type="AlphaFoldDB" id="A0A255YWF7"/>
<reference evidence="1 2" key="1">
    <citation type="submission" date="2017-07" db="EMBL/GenBank/DDBJ databases">
        <title>Niveispirillum cyanobacteriorum sp. nov., isolated from cyanobacterial aggregates in a eutrophic lake.</title>
        <authorList>
            <person name="Cai H."/>
        </authorList>
    </citation>
    <scope>NUCLEOTIDE SEQUENCE [LARGE SCALE GENOMIC DNA]</scope>
    <source>
        <strain evidence="2">TH1-14</strain>
    </source>
</reference>
<dbReference type="InterPro" id="IPR050155">
    <property type="entry name" value="HAD-like_hydrolase_sf"/>
</dbReference>
<dbReference type="SUPFAM" id="SSF56784">
    <property type="entry name" value="HAD-like"/>
    <property type="match status" value="1"/>
</dbReference>
<keyword evidence="2" id="KW-1185">Reference proteome</keyword>
<dbReference type="PANTHER" id="PTHR43434">
    <property type="entry name" value="PHOSPHOGLYCOLATE PHOSPHATASE"/>
    <property type="match status" value="1"/>
</dbReference>
<protein>
    <submittedName>
        <fullName evidence="1">Haloacid dehalogenase</fullName>
    </submittedName>
</protein>
<dbReference type="PANTHER" id="PTHR43434:SF24">
    <property type="entry name" value="HYDROLASE-RELATED"/>
    <property type="match status" value="1"/>
</dbReference>
<dbReference type="SFLD" id="SFLDG01135">
    <property type="entry name" value="C1.5.6:_HAD__Beta-PGM__Phospha"/>
    <property type="match status" value="1"/>
</dbReference>
<name>A0A255YWF7_9PROT</name>
<dbReference type="RefSeq" id="WP_094457785.1">
    <property type="nucleotide sequence ID" value="NZ_NOXU01000031.1"/>
</dbReference>
<dbReference type="Proteomes" id="UP000216998">
    <property type="component" value="Unassembled WGS sequence"/>
</dbReference>
<dbReference type="InterPro" id="IPR023214">
    <property type="entry name" value="HAD_sf"/>
</dbReference>
<dbReference type="GO" id="GO:0006281">
    <property type="term" value="P:DNA repair"/>
    <property type="evidence" value="ECO:0007669"/>
    <property type="project" value="TreeGrafter"/>
</dbReference>
<proteinExistence type="predicted"/>
<dbReference type="InterPro" id="IPR041492">
    <property type="entry name" value="HAD_2"/>
</dbReference>
<gene>
    <name evidence="1" type="ORF">CHU95_18515</name>
</gene>
<dbReference type="GO" id="GO:0005829">
    <property type="term" value="C:cytosol"/>
    <property type="evidence" value="ECO:0007669"/>
    <property type="project" value="TreeGrafter"/>
</dbReference>
<dbReference type="InterPro" id="IPR023198">
    <property type="entry name" value="PGP-like_dom2"/>
</dbReference>
<dbReference type="SFLD" id="SFLDS00003">
    <property type="entry name" value="Haloacid_Dehalogenase"/>
    <property type="match status" value="1"/>
</dbReference>
<dbReference type="Gene3D" id="3.40.50.1000">
    <property type="entry name" value="HAD superfamily/HAD-like"/>
    <property type="match status" value="1"/>
</dbReference>
<dbReference type="SFLD" id="SFLDG01129">
    <property type="entry name" value="C1.5:_HAD__Beta-PGM__Phosphata"/>
    <property type="match status" value="1"/>
</dbReference>
<dbReference type="Pfam" id="PF13419">
    <property type="entry name" value="HAD_2"/>
    <property type="match status" value="1"/>
</dbReference>
<sequence length="223" mass="23223">MSLKLALFDCDGTLVDSQHAIVAAMEAGFADQGLPPPAARDVRRVVGLPLVDAVARLAPTLSVTTHEAISEAYKAAFYRNRLAGTHSEPLFDGVVAALDALEAAGFLLGIATGKSRRGLDATLAHHGLAHRFVTLQTSDRVAGKPSPDMVFAALAESGADAAGTVVIGDTSFDILMARNARVRSIGVAWGYHDGAELLAAGADLLVQEYAALPDAVRGLLVRD</sequence>
<dbReference type="InterPro" id="IPR006439">
    <property type="entry name" value="HAD-SF_hydro_IA"/>
</dbReference>
<dbReference type="OrthoDB" id="9793014at2"/>
<evidence type="ECO:0000313" key="2">
    <source>
        <dbReference type="Proteomes" id="UP000216998"/>
    </source>
</evidence>
<accession>A0A255YWF7</accession>
<dbReference type="NCBIfam" id="TIGR01549">
    <property type="entry name" value="HAD-SF-IA-v1"/>
    <property type="match status" value="1"/>
</dbReference>
<dbReference type="EMBL" id="NOXU01000031">
    <property type="protein sequence ID" value="OYQ32750.1"/>
    <property type="molecule type" value="Genomic_DNA"/>
</dbReference>
<comment type="caution">
    <text evidence="1">The sequence shown here is derived from an EMBL/GenBank/DDBJ whole genome shotgun (WGS) entry which is preliminary data.</text>
</comment>
<evidence type="ECO:0000313" key="1">
    <source>
        <dbReference type="EMBL" id="OYQ32750.1"/>
    </source>
</evidence>
<organism evidence="1 2">
    <name type="scientific">Niveispirillum lacus</name>
    <dbReference type="NCBI Taxonomy" id="1981099"/>
    <lineage>
        <taxon>Bacteria</taxon>
        <taxon>Pseudomonadati</taxon>
        <taxon>Pseudomonadota</taxon>
        <taxon>Alphaproteobacteria</taxon>
        <taxon>Rhodospirillales</taxon>
        <taxon>Azospirillaceae</taxon>
        <taxon>Niveispirillum</taxon>
    </lineage>
</organism>